<dbReference type="Proteomes" id="UP000320300">
    <property type="component" value="Unassembled WGS sequence"/>
</dbReference>
<reference evidence="1 2" key="1">
    <citation type="submission" date="2017-05" db="EMBL/GenBank/DDBJ databases">
        <authorList>
            <person name="Varghese N."/>
            <person name="Submissions S."/>
        </authorList>
    </citation>
    <scope>NUCLEOTIDE SEQUENCE [LARGE SCALE GENOMIC DNA]</scope>
    <source>
        <strain evidence="1 2">DSM 19036</strain>
    </source>
</reference>
<gene>
    <name evidence="1" type="ORF">SAMN06265348_110278</name>
</gene>
<evidence type="ECO:0000313" key="2">
    <source>
        <dbReference type="Proteomes" id="UP000320300"/>
    </source>
</evidence>
<proteinExistence type="predicted"/>
<evidence type="ECO:0000313" key="1">
    <source>
        <dbReference type="EMBL" id="SMO92314.1"/>
    </source>
</evidence>
<name>A0A521F8D5_9SPHI</name>
<dbReference type="AlphaFoldDB" id="A0A521F8D5"/>
<sequence>MKLKRYQYILISILILLLVTNPSPKTFLQHLHQPEDKYMSRDYNFFVCSIYSYKVVYETVTDSSGSLINERSYRECYLGVFGNFIMYKIQR</sequence>
<accession>A0A521F8D5</accession>
<keyword evidence="2" id="KW-1185">Reference proteome</keyword>
<protein>
    <submittedName>
        <fullName evidence="1">Uncharacterized protein</fullName>
    </submittedName>
</protein>
<dbReference type="EMBL" id="FXTN01000010">
    <property type="protein sequence ID" value="SMO92314.1"/>
    <property type="molecule type" value="Genomic_DNA"/>
</dbReference>
<organism evidence="1 2">
    <name type="scientific">Pedobacter westerhofensis</name>
    <dbReference type="NCBI Taxonomy" id="425512"/>
    <lineage>
        <taxon>Bacteria</taxon>
        <taxon>Pseudomonadati</taxon>
        <taxon>Bacteroidota</taxon>
        <taxon>Sphingobacteriia</taxon>
        <taxon>Sphingobacteriales</taxon>
        <taxon>Sphingobacteriaceae</taxon>
        <taxon>Pedobacter</taxon>
    </lineage>
</organism>